<feature type="repeat" description="WD" evidence="4">
    <location>
        <begin position="28"/>
        <end position="69"/>
    </location>
</feature>
<comment type="similarity">
    <text evidence="3">Belongs to the THOC3 family.</text>
</comment>
<organism evidence="5">
    <name type="scientific">Ixodes ricinus</name>
    <name type="common">Common tick</name>
    <name type="synonym">Acarus ricinus</name>
    <dbReference type="NCBI Taxonomy" id="34613"/>
    <lineage>
        <taxon>Eukaryota</taxon>
        <taxon>Metazoa</taxon>
        <taxon>Ecdysozoa</taxon>
        <taxon>Arthropoda</taxon>
        <taxon>Chelicerata</taxon>
        <taxon>Arachnida</taxon>
        <taxon>Acari</taxon>
        <taxon>Parasitiformes</taxon>
        <taxon>Ixodida</taxon>
        <taxon>Ixodoidea</taxon>
        <taxon>Ixodidae</taxon>
        <taxon>Ixodinae</taxon>
        <taxon>Ixodes</taxon>
    </lineage>
</organism>
<dbReference type="PROSITE" id="PS50082">
    <property type="entry name" value="WD_REPEATS_2"/>
    <property type="match status" value="2"/>
</dbReference>
<evidence type="ECO:0000313" key="5">
    <source>
        <dbReference type="EMBL" id="JAC92186.1"/>
    </source>
</evidence>
<proteinExistence type="evidence at transcript level"/>
<dbReference type="PROSITE" id="PS50294">
    <property type="entry name" value="WD_REPEATS_REGION"/>
    <property type="match status" value="2"/>
</dbReference>
<evidence type="ECO:0000256" key="2">
    <source>
        <dbReference type="ARBA" id="ARBA00022737"/>
    </source>
</evidence>
<keyword evidence="1 4" id="KW-0853">WD repeat</keyword>
<reference evidence="5" key="1">
    <citation type="journal article" date="2015" name="PLoS Negl. Trop. Dis.">
        <title>Deep Sequencing Analysis of the Ixodes ricinus Haemocytome.</title>
        <authorList>
            <person name="Kotsyfakis M."/>
            <person name="Kopacek P."/>
            <person name="Franta Z."/>
            <person name="Pedra J.H."/>
            <person name="Ribeiro J.M."/>
        </authorList>
    </citation>
    <scope>NUCLEOTIDE SEQUENCE</scope>
</reference>
<dbReference type="PANTHER" id="PTHR22839:SF0">
    <property type="entry name" value="THO COMPLEX SUBUNIT 3"/>
    <property type="match status" value="1"/>
</dbReference>
<dbReference type="SMART" id="SM00320">
    <property type="entry name" value="WD40"/>
    <property type="match status" value="2"/>
</dbReference>
<dbReference type="GO" id="GO:0006406">
    <property type="term" value="P:mRNA export from nucleus"/>
    <property type="evidence" value="ECO:0007669"/>
    <property type="project" value="InterPro"/>
</dbReference>
<accession>A0A090X7R6</accession>
<dbReference type="PROSITE" id="PS00678">
    <property type="entry name" value="WD_REPEATS_1"/>
    <property type="match status" value="1"/>
</dbReference>
<evidence type="ECO:0000256" key="1">
    <source>
        <dbReference type="ARBA" id="ARBA00022574"/>
    </source>
</evidence>
<dbReference type="AlphaFoldDB" id="A0A090X7R6"/>
<feature type="repeat" description="WD" evidence="4">
    <location>
        <begin position="72"/>
        <end position="114"/>
    </location>
</feature>
<evidence type="ECO:0000256" key="4">
    <source>
        <dbReference type="PROSITE-ProRule" id="PRU00221"/>
    </source>
</evidence>
<dbReference type="SUPFAM" id="SSF50978">
    <property type="entry name" value="WD40 repeat-like"/>
    <property type="match status" value="1"/>
</dbReference>
<keyword evidence="2" id="KW-0677">Repeat</keyword>
<dbReference type="InterPro" id="IPR019775">
    <property type="entry name" value="WD40_repeat_CS"/>
</dbReference>
<dbReference type="InterPro" id="IPR015943">
    <property type="entry name" value="WD40/YVTN_repeat-like_dom_sf"/>
</dbReference>
<evidence type="ECO:0000256" key="3">
    <source>
        <dbReference type="ARBA" id="ARBA00046343"/>
    </source>
</evidence>
<dbReference type="EMBL" id="GBIH01002524">
    <property type="protein sequence ID" value="JAC92186.1"/>
    <property type="molecule type" value="mRNA"/>
</dbReference>
<name>A0A090X7R6_IXORI</name>
<dbReference type="InterPro" id="IPR040132">
    <property type="entry name" value="Tex1/THOC3"/>
</dbReference>
<dbReference type="InterPro" id="IPR001680">
    <property type="entry name" value="WD40_rpt"/>
</dbReference>
<dbReference type="PANTHER" id="PTHR22839">
    <property type="entry name" value="THO COMPLEX SUBUNIT 3 THO3"/>
    <property type="match status" value="1"/>
</dbReference>
<sequence length="257" mass="28296">MAPSSSAPLSHAQTLRSFFQANCRVKDYQAHSSKVHSVDWSCDGRRLASGSFDKTVSIFVLDKDRMAKDHVFKGHGDSVDQLCWHPANPDQLATASLDKTVRLWDARTQNVSHRRRNKRGEHQHLLVARRADDSGGQQGGPGVLRSTCAPDNGAHGPAVQVRGERDLLEQRKHPLLPHQRATGAIHSSQLPEPAAGDWFWGAHPGQLHLHRVRPQGQVLCHGQCGCSRQASGTSRSWRACAPSLGSEWPVRTISFSL</sequence>
<dbReference type="InterPro" id="IPR036322">
    <property type="entry name" value="WD40_repeat_dom_sf"/>
</dbReference>
<dbReference type="Gene3D" id="2.130.10.10">
    <property type="entry name" value="YVTN repeat-like/Quinoprotein amine dehydrogenase"/>
    <property type="match status" value="1"/>
</dbReference>
<protein>
    <submittedName>
        <fullName evidence="5">Putative tho complex subunit</fullName>
    </submittedName>
</protein>
<dbReference type="Pfam" id="PF00400">
    <property type="entry name" value="WD40"/>
    <property type="match status" value="2"/>
</dbReference>
<dbReference type="GO" id="GO:0000445">
    <property type="term" value="C:THO complex part of transcription export complex"/>
    <property type="evidence" value="ECO:0007669"/>
    <property type="project" value="TreeGrafter"/>
</dbReference>